<dbReference type="InterPro" id="IPR006439">
    <property type="entry name" value="HAD-SF_hydro_IA"/>
</dbReference>
<dbReference type="InterPro" id="IPR036412">
    <property type="entry name" value="HAD-like_sf"/>
</dbReference>
<dbReference type="InterPro" id="IPR023198">
    <property type="entry name" value="PGP-like_dom2"/>
</dbReference>
<dbReference type="RefSeq" id="WP_133578775.1">
    <property type="nucleotide sequence ID" value="NZ_SNYJ01000001.1"/>
</dbReference>
<keyword evidence="1" id="KW-0378">Hydrolase</keyword>
<dbReference type="Pfam" id="PF13419">
    <property type="entry name" value="HAD_2"/>
    <property type="match status" value="1"/>
</dbReference>
<dbReference type="Gene3D" id="3.40.50.1000">
    <property type="entry name" value="HAD superfamily/HAD-like"/>
    <property type="match status" value="1"/>
</dbReference>
<protein>
    <submittedName>
        <fullName evidence="1">Putative hydrolase of the HAD superfamily</fullName>
    </submittedName>
</protein>
<dbReference type="SFLD" id="SFLDG01129">
    <property type="entry name" value="C1.5:_HAD__Beta-PGM__Phosphata"/>
    <property type="match status" value="1"/>
</dbReference>
<name>A0A4R6UAR6_9BACI</name>
<dbReference type="Proteomes" id="UP000295632">
    <property type="component" value="Unassembled WGS sequence"/>
</dbReference>
<dbReference type="CDD" id="cd16423">
    <property type="entry name" value="HAD_BPGM-like"/>
    <property type="match status" value="1"/>
</dbReference>
<dbReference type="PRINTS" id="PR00413">
    <property type="entry name" value="HADHALOGNASE"/>
</dbReference>
<evidence type="ECO:0000313" key="1">
    <source>
        <dbReference type="EMBL" id="TDQ42956.1"/>
    </source>
</evidence>
<dbReference type="SFLD" id="SFLDS00003">
    <property type="entry name" value="Haloacid_Dehalogenase"/>
    <property type="match status" value="1"/>
</dbReference>
<reference evidence="1 2" key="1">
    <citation type="submission" date="2019-03" db="EMBL/GenBank/DDBJ databases">
        <title>Genomic Encyclopedia of Type Strains, Phase IV (KMG-IV): sequencing the most valuable type-strain genomes for metagenomic binning, comparative biology and taxonomic classification.</title>
        <authorList>
            <person name="Goeker M."/>
        </authorList>
    </citation>
    <scope>NUCLEOTIDE SEQUENCE [LARGE SCALE GENOMIC DNA]</scope>
    <source>
        <strain evidence="1 2">DSM 28697</strain>
    </source>
</reference>
<evidence type="ECO:0000313" key="2">
    <source>
        <dbReference type="Proteomes" id="UP000295632"/>
    </source>
</evidence>
<dbReference type="EMBL" id="SNYJ01000001">
    <property type="protein sequence ID" value="TDQ42956.1"/>
    <property type="molecule type" value="Genomic_DNA"/>
</dbReference>
<dbReference type="PANTHER" id="PTHR18901:SF38">
    <property type="entry name" value="PSEUDOURIDINE-5'-PHOSPHATASE"/>
    <property type="match status" value="1"/>
</dbReference>
<dbReference type="InterPro" id="IPR023214">
    <property type="entry name" value="HAD_sf"/>
</dbReference>
<dbReference type="SFLD" id="SFLDG01135">
    <property type="entry name" value="C1.5.6:_HAD__Beta-PGM__Phospha"/>
    <property type="match status" value="1"/>
</dbReference>
<gene>
    <name evidence="1" type="ORF">EV213_101386</name>
</gene>
<organism evidence="1 2">
    <name type="scientific">Aureibacillus halotolerans</name>
    <dbReference type="NCBI Taxonomy" id="1508390"/>
    <lineage>
        <taxon>Bacteria</taxon>
        <taxon>Bacillati</taxon>
        <taxon>Bacillota</taxon>
        <taxon>Bacilli</taxon>
        <taxon>Bacillales</taxon>
        <taxon>Bacillaceae</taxon>
        <taxon>Aureibacillus</taxon>
    </lineage>
</organism>
<dbReference type="InterPro" id="IPR041492">
    <property type="entry name" value="HAD_2"/>
</dbReference>
<sequence length="228" mass="26028">MKAVIFDFDGLLLDTETPWFDAYAAVFERYDQKLPLEKYAQAIGTDIDVFHPLRYLETLLGKPIVDADYELFIQDFHADRMKELPLRPGVKAYLQAAQEAGLSIALASSSDRKWIDRWTKKHCIDRYFSVINTRDDVERVKPDPALYEKTVRELGVEKKDVVVFEDSLNGLTAAKKAGLTCVIVPNQVTAQLPFEAHDWRLESMEETPFLMLLKQLESGRGNDGQQEA</sequence>
<dbReference type="OrthoDB" id="9797743at2"/>
<accession>A0A4R6UAR6</accession>
<dbReference type="NCBIfam" id="TIGR01509">
    <property type="entry name" value="HAD-SF-IA-v3"/>
    <property type="match status" value="1"/>
</dbReference>
<dbReference type="AlphaFoldDB" id="A0A4R6UAR6"/>
<dbReference type="GO" id="GO:0016787">
    <property type="term" value="F:hydrolase activity"/>
    <property type="evidence" value="ECO:0007669"/>
    <property type="project" value="UniProtKB-KW"/>
</dbReference>
<proteinExistence type="predicted"/>
<dbReference type="PANTHER" id="PTHR18901">
    <property type="entry name" value="2-DEOXYGLUCOSE-6-PHOSPHATE PHOSPHATASE 2"/>
    <property type="match status" value="1"/>
</dbReference>
<dbReference type="SUPFAM" id="SSF56784">
    <property type="entry name" value="HAD-like"/>
    <property type="match status" value="1"/>
</dbReference>
<comment type="caution">
    <text evidence="1">The sequence shown here is derived from an EMBL/GenBank/DDBJ whole genome shotgun (WGS) entry which is preliminary data.</text>
</comment>
<dbReference type="Gene3D" id="1.10.150.240">
    <property type="entry name" value="Putative phosphatase, domain 2"/>
    <property type="match status" value="1"/>
</dbReference>
<keyword evidence="2" id="KW-1185">Reference proteome</keyword>